<reference evidence="1" key="1">
    <citation type="submission" date="2021-03" db="EMBL/GenBank/DDBJ databases">
        <title>Identification and antibiotic profiling of Wohlfahrtiimonas chitiniclastica, an underestimated human pathogen.</title>
        <authorList>
            <person name="Kopf A."/>
            <person name="Bunk B."/>
            <person name="Coldewey S."/>
            <person name="Gunzer F."/>
            <person name="Riedel T."/>
            <person name="Schroettner P."/>
        </authorList>
    </citation>
    <scope>NUCLEOTIDE SEQUENCE</scope>
    <source>
        <strain evidence="1">DSM 100917</strain>
    </source>
</reference>
<sequence length="63" mass="7376">MSKNLLTISDLAEKFKFSVGHIKQQIIKLEGFPDPIRFSHRGDPRWIEADIDAFIENQRNNSY</sequence>
<proteinExistence type="predicted"/>
<gene>
    <name evidence="1" type="ORF">J7561_07790</name>
</gene>
<comment type="caution">
    <text evidence="1">The sequence shown here is derived from an EMBL/GenBank/DDBJ whole genome shotgun (WGS) entry which is preliminary data.</text>
</comment>
<organism evidence="1 2">
    <name type="scientific">Wohlfahrtiimonas chitiniclastica</name>
    <dbReference type="NCBI Taxonomy" id="400946"/>
    <lineage>
        <taxon>Bacteria</taxon>
        <taxon>Pseudomonadati</taxon>
        <taxon>Pseudomonadota</taxon>
        <taxon>Gammaproteobacteria</taxon>
        <taxon>Cardiobacteriales</taxon>
        <taxon>Ignatzschineriaceae</taxon>
        <taxon>Wohlfahrtiimonas</taxon>
    </lineage>
</organism>
<evidence type="ECO:0008006" key="3">
    <source>
        <dbReference type="Google" id="ProtNLM"/>
    </source>
</evidence>
<evidence type="ECO:0000313" key="1">
    <source>
        <dbReference type="EMBL" id="MBS7825101.1"/>
    </source>
</evidence>
<dbReference type="EMBL" id="JAGIBU010000007">
    <property type="protein sequence ID" value="MBS7825101.1"/>
    <property type="molecule type" value="Genomic_DNA"/>
</dbReference>
<dbReference type="AlphaFoldDB" id="A0AB35BZD6"/>
<accession>A0AB35BZD6</accession>
<dbReference type="GeneID" id="58264259"/>
<dbReference type="RefSeq" id="WP_094489023.1">
    <property type="nucleotide sequence ID" value="NZ_JAGIBT010000002.1"/>
</dbReference>
<name>A0AB35BZD6_9GAMM</name>
<protein>
    <recommendedName>
        <fullName evidence="3">Helix-turn-helix domain-containing protein</fullName>
    </recommendedName>
</protein>
<dbReference type="Proteomes" id="UP000680020">
    <property type="component" value="Unassembled WGS sequence"/>
</dbReference>
<evidence type="ECO:0000313" key="2">
    <source>
        <dbReference type="Proteomes" id="UP000680020"/>
    </source>
</evidence>